<dbReference type="EMBL" id="JGZD01000009">
    <property type="protein sequence ID" value="KFI72507.1"/>
    <property type="molecule type" value="Genomic_DNA"/>
</dbReference>
<dbReference type="AlphaFoldDB" id="A0A087BNA7"/>
<sequence>MAATKDRPGKKPGMVKQLIQIYRYTYAGDKTMPWLVWTAFVAPVVAAVVIGLIFRWSVITWIFVVITAVMLGMLLFTMVLTNRADRVGYAQLEGKPGAAIGILGNISKAGFSFPQEPVWIDPRTKDAIWRGTGYNGVYLLGEGNGDRLIKAMDRQERAIHGVTAGSSIPVYRIIVGTGPHDVKLKDLRRTVLRCKSYEPSGHTNGLLARIHPRRRFILTKPELATLNDRLRTLQLAKGYGVPKGIDPLHPPRMSRRSMRGR</sequence>
<organism evidence="2 3">
    <name type="scientific">Bifidobacterium minimum</name>
    <dbReference type="NCBI Taxonomy" id="1693"/>
    <lineage>
        <taxon>Bacteria</taxon>
        <taxon>Bacillati</taxon>
        <taxon>Actinomycetota</taxon>
        <taxon>Actinomycetes</taxon>
        <taxon>Bifidobacteriales</taxon>
        <taxon>Bifidobacteriaceae</taxon>
        <taxon>Bifidobacterium</taxon>
    </lineage>
</organism>
<evidence type="ECO:0000256" key="1">
    <source>
        <dbReference type="SAM" id="Phobius"/>
    </source>
</evidence>
<dbReference type="STRING" id="1693.BMIN_0403"/>
<evidence type="ECO:0000313" key="2">
    <source>
        <dbReference type="EMBL" id="KFI72507.1"/>
    </source>
</evidence>
<keyword evidence="1" id="KW-0812">Transmembrane</keyword>
<comment type="caution">
    <text evidence="2">The sequence shown here is derived from an EMBL/GenBank/DDBJ whole genome shotgun (WGS) entry which is preliminary data.</text>
</comment>
<evidence type="ECO:0008006" key="4">
    <source>
        <dbReference type="Google" id="ProtNLM"/>
    </source>
</evidence>
<reference evidence="2 3" key="1">
    <citation type="submission" date="2014-03" db="EMBL/GenBank/DDBJ databases">
        <title>Genomics of Bifidobacteria.</title>
        <authorList>
            <person name="Ventura M."/>
            <person name="Milani C."/>
            <person name="Lugli G.A."/>
        </authorList>
    </citation>
    <scope>NUCLEOTIDE SEQUENCE [LARGE SCALE GENOMIC DNA]</scope>
    <source>
        <strain evidence="2 3">LMG 11592</strain>
    </source>
</reference>
<dbReference type="eggNOG" id="ENOG502ZBYU">
    <property type="taxonomic scope" value="Bacteria"/>
</dbReference>
<name>A0A087BNA7_9BIFI</name>
<gene>
    <name evidence="2" type="ORF">BMIN_0403</name>
</gene>
<dbReference type="RefSeq" id="WP_022860532.1">
    <property type="nucleotide sequence ID" value="NZ_JGZD01000009.1"/>
</dbReference>
<dbReference type="InterPro" id="IPR025445">
    <property type="entry name" value="DUF4191"/>
</dbReference>
<dbReference type="Proteomes" id="UP000029014">
    <property type="component" value="Unassembled WGS sequence"/>
</dbReference>
<keyword evidence="1" id="KW-0472">Membrane</keyword>
<evidence type="ECO:0000313" key="3">
    <source>
        <dbReference type="Proteomes" id="UP000029014"/>
    </source>
</evidence>
<feature type="transmembrane region" description="Helical" evidence="1">
    <location>
        <begin position="34"/>
        <end position="54"/>
    </location>
</feature>
<proteinExistence type="predicted"/>
<dbReference type="Pfam" id="PF13829">
    <property type="entry name" value="DUF4191"/>
    <property type="match status" value="1"/>
</dbReference>
<keyword evidence="1" id="KW-1133">Transmembrane helix</keyword>
<accession>A0A087BNA7</accession>
<feature type="transmembrane region" description="Helical" evidence="1">
    <location>
        <begin position="60"/>
        <end position="80"/>
    </location>
</feature>
<keyword evidence="3" id="KW-1185">Reference proteome</keyword>
<protein>
    <recommendedName>
        <fullName evidence="4">Integral membrane protein</fullName>
    </recommendedName>
</protein>